<dbReference type="Pfam" id="PF14350">
    <property type="entry name" value="Beta_protein"/>
    <property type="match status" value="1"/>
</dbReference>
<proteinExistence type="predicted"/>
<dbReference type="Proteomes" id="UP000002033">
    <property type="component" value="Chromosome"/>
</dbReference>
<gene>
    <name evidence="1" type="ordered locus">Hden_3216</name>
</gene>
<dbReference type="EMBL" id="CP002083">
    <property type="protein sequence ID" value="ADJ25010.1"/>
    <property type="molecule type" value="Genomic_DNA"/>
</dbReference>
<accession>D8JWQ2</accession>
<dbReference type="AlphaFoldDB" id="D8JWQ2"/>
<dbReference type="KEGG" id="hdn:Hden_3216"/>
<sequence>MAKQFRYMPVLRWKLNDRTGLLNVSATGGRGVAPLIQLWPKQYSGPRATKPKKGHTPLTAAEFFAKQVSDAWGVEPVYLDASQLVDGSAHPLIDIAKAASVGGLNIIPVVELTSPVNYQVAAKKMAAASGSGIGLRISLPEMTAASAWVPKWPYPASDTDLIVDLGGSVANVAALGVSVANAFASLHSGSSWRTVTLIGCSIPTTLSGFSLGRTMLPRHEFILWRTLTTHGLPYRLDFGDYGSIAPGPPIEIEALVPINAKYSLPEKFAVFRGVKIKGPGAMPMSQQLRSYAKQIVALKPRHALKHCWADGQIDAMHADPSFSVGNPGVWVGLNLNRHIEITRHTLP</sequence>
<dbReference type="RefSeq" id="WP_013217169.1">
    <property type="nucleotide sequence ID" value="NC_014313.1"/>
</dbReference>
<name>D8JWQ2_HYPDA</name>
<dbReference type="OrthoDB" id="1492299at2"/>
<reference evidence="2" key="1">
    <citation type="journal article" date="2011" name="J. Bacteriol.">
        <title>Genome sequences of eight morphologically diverse alphaproteobacteria.</title>
        <authorList>
            <consortium name="US DOE Joint Genome Institute"/>
            <person name="Brown P.J."/>
            <person name="Kysela D.T."/>
            <person name="Buechlein A."/>
            <person name="Hemmerich C."/>
            <person name="Brun Y.V."/>
        </authorList>
    </citation>
    <scope>NUCLEOTIDE SEQUENCE [LARGE SCALE GENOMIC DNA]</scope>
    <source>
        <strain evidence="2">ATCC 51888 / DSM 1869 / NCIB 11706 / TK 0415</strain>
    </source>
</reference>
<dbReference type="eggNOG" id="ENOG5030RSS">
    <property type="taxonomic scope" value="Bacteria"/>
</dbReference>
<dbReference type="InterPro" id="IPR025683">
    <property type="entry name" value="Protein_beta"/>
</dbReference>
<evidence type="ECO:0000313" key="1">
    <source>
        <dbReference type="EMBL" id="ADJ25010.1"/>
    </source>
</evidence>
<dbReference type="HOGENOM" id="CLU_798713_0_0_5"/>
<evidence type="ECO:0000313" key="2">
    <source>
        <dbReference type="Proteomes" id="UP000002033"/>
    </source>
</evidence>
<organism evidence="1 2">
    <name type="scientific">Hyphomicrobium denitrificans (strain ATCC 51888 / DSM 1869 / NCIMB 11706 / TK 0415)</name>
    <dbReference type="NCBI Taxonomy" id="582899"/>
    <lineage>
        <taxon>Bacteria</taxon>
        <taxon>Pseudomonadati</taxon>
        <taxon>Pseudomonadota</taxon>
        <taxon>Alphaproteobacteria</taxon>
        <taxon>Hyphomicrobiales</taxon>
        <taxon>Hyphomicrobiaceae</taxon>
        <taxon>Hyphomicrobium</taxon>
    </lineage>
</organism>
<dbReference type="STRING" id="582899.Hden_3216"/>
<protein>
    <submittedName>
        <fullName evidence="1">Uncharacterized protein</fullName>
    </submittedName>
</protein>
<keyword evidence="2" id="KW-1185">Reference proteome</keyword>